<accession>A0A3D8QZ09</accession>
<dbReference type="EMBL" id="PDLN01000014">
    <property type="protein sequence ID" value="RDW67019.1"/>
    <property type="molecule type" value="Genomic_DNA"/>
</dbReference>
<dbReference type="OrthoDB" id="5985073at2759"/>
<organism evidence="2 3">
    <name type="scientific">Coleophoma crateriformis</name>
    <dbReference type="NCBI Taxonomy" id="565419"/>
    <lineage>
        <taxon>Eukaryota</taxon>
        <taxon>Fungi</taxon>
        <taxon>Dikarya</taxon>
        <taxon>Ascomycota</taxon>
        <taxon>Pezizomycotina</taxon>
        <taxon>Leotiomycetes</taxon>
        <taxon>Helotiales</taxon>
        <taxon>Dermateaceae</taxon>
        <taxon>Coleophoma</taxon>
    </lineage>
</organism>
<feature type="region of interest" description="Disordered" evidence="1">
    <location>
        <begin position="182"/>
        <end position="205"/>
    </location>
</feature>
<comment type="caution">
    <text evidence="2">The sequence shown here is derived from an EMBL/GenBank/DDBJ whole genome shotgun (WGS) entry which is preliminary data.</text>
</comment>
<sequence>MVITTVFTQPSDCTSSDLITQVAPDSELWQNIIHPVPTATFTSCYPSQFYSSLIASASGTLLPPFRALVCPNDWETYNLNTTYIICCPAKYGLYLPKNHNVERPGLGAVCTLDFWPDVLMDITKYDKTALVTTDYTSAGQDGTVVLAYAFDGTAATSTGANTEPTLTGLSTTVSTTAAPAATTIPPASATSPPSSATPGPSSTIFKSSGTLSRPIIPLFLFWGLETQVQPGSTS</sequence>
<dbReference type="AlphaFoldDB" id="A0A3D8QZ09"/>
<name>A0A3D8QZ09_9HELO</name>
<proteinExistence type="predicted"/>
<evidence type="ECO:0000313" key="3">
    <source>
        <dbReference type="Proteomes" id="UP000256328"/>
    </source>
</evidence>
<protein>
    <submittedName>
        <fullName evidence="2">Uncharacterized protein</fullName>
    </submittedName>
</protein>
<evidence type="ECO:0000256" key="1">
    <source>
        <dbReference type="SAM" id="MobiDB-lite"/>
    </source>
</evidence>
<dbReference type="Proteomes" id="UP000256328">
    <property type="component" value="Unassembled WGS sequence"/>
</dbReference>
<reference evidence="2 3" key="1">
    <citation type="journal article" date="2018" name="IMA Fungus">
        <title>IMA Genome-F 9: Draft genome sequence of Annulohypoxylon stygium, Aspergillus mulundensis, Berkeleyomyces basicola (syn. Thielaviopsis basicola), Ceratocystis smalleyi, two Cercospora beticola strains, Coleophoma cylindrospora, Fusarium fracticaudum, Phialophora cf. hyalina, and Morchella septimelata.</title>
        <authorList>
            <person name="Wingfield B.D."/>
            <person name="Bills G.F."/>
            <person name="Dong Y."/>
            <person name="Huang W."/>
            <person name="Nel W.J."/>
            <person name="Swalarsk-Parry B.S."/>
            <person name="Vaghefi N."/>
            <person name="Wilken P.M."/>
            <person name="An Z."/>
            <person name="de Beer Z.W."/>
            <person name="De Vos L."/>
            <person name="Chen L."/>
            <person name="Duong T.A."/>
            <person name="Gao Y."/>
            <person name="Hammerbacher A."/>
            <person name="Kikkert J.R."/>
            <person name="Li Y."/>
            <person name="Li H."/>
            <person name="Li K."/>
            <person name="Li Q."/>
            <person name="Liu X."/>
            <person name="Ma X."/>
            <person name="Naidoo K."/>
            <person name="Pethybridge S.J."/>
            <person name="Sun J."/>
            <person name="Steenkamp E.T."/>
            <person name="van der Nest M.A."/>
            <person name="van Wyk S."/>
            <person name="Wingfield M.J."/>
            <person name="Xiong C."/>
            <person name="Yue Q."/>
            <person name="Zhang X."/>
        </authorList>
    </citation>
    <scope>NUCLEOTIDE SEQUENCE [LARGE SCALE GENOMIC DNA]</scope>
    <source>
        <strain evidence="2 3">BP5796</strain>
    </source>
</reference>
<gene>
    <name evidence="2" type="ORF">BP5796_09768</name>
</gene>
<evidence type="ECO:0000313" key="2">
    <source>
        <dbReference type="EMBL" id="RDW67019.1"/>
    </source>
</evidence>
<feature type="compositionally biased region" description="Low complexity" evidence="1">
    <location>
        <begin position="182"/>
        <end position="203"/>
    </location>
</feature>
<keyword evidence="3" id="KW-1185">Reference proteome</keyword>